<dbReference type="Pfam" id="PF07859">
    <property type="entry name" value="Abhydrolase_3"/>
    <property type="match status" value="1"/>
</dbReference>
<keyword evidence="3" id="KW-0378">Hydrolase</keyword>
<comment type="subcellular location">
    <subcellularLocation>
        <location evidence="1">Nucleus</location>
    </subcellularLocation>
</comment>
<dbReference type="InterPro" id="IPR013094">
    <property type="entry name" value="AB_hydrolase_3"/>
</dbReference>
<feature type="active site" evidence="7">
    <location>
        <position position="190"/>
    </location>
</feature>
<evidence type="ECO:0000256" key="5">
    <source>
        <dbReference type="ARBA" id="ARBA00023170"/>
    </source>
</evidence>
<dbReference type="Gene3D" id="3.40.50.1820">
    <property type="entry name" value="alpha/beta hydrolase"/>
    <property type="match status" value="1"/>
</dbReference>
<dbReference type="PANTHER" id="PTHR23024">
    <property type="entry name" value="ARYLACETAMIDE DEACETYLASE"/>
    <property type="match status" value="1"/>
</dbReference>
<name>A0A0V0IEZ3_SOLCH</name>
<evidence type="ECO:0000256" key="6">
    <source>
        <dbReference type="ARBA" id="ARBA00023242"/>
    </source>
</evidence>
<evidence type="ECO:0000256" key="2">
    <source>
        <dbReference type="ARBA" id="ARBA00010515"/>
    </source>
</evidence>
<dbReference type="InterPro" id="IPR033140">
    <property type="entry name" value="Lipase_GDXG_put_SER_AS"/>
</dbReference>
<dbReference type="GO" id="GO:0048444">
    <property type="term" value="P:floral organ morphogenesis"/>
    <property type="evidence" value="ECO:0007669"/>
    <property type="project" value="UniProtKB-ARBA"/>
</dbReference>
<dbReference type="PROSITE" id="PS01173">
    <property type="entry name" value="LIPASE_GDXG_HIS"/>
    <property type="match status" value="1"/>
</dbReference>
<proteinExistence type="inferred from homology"/>
<dbReference type="SUPFAM" id="SSF53474">
    <property type="entry name" value="alpha/beta-Hydrolases"/>
    <property type="match status" value="1"/>
</dbReference>
<evidence type="ECO:0000259" key="8">
    <source>
        <dbReference type="Pfam" id="PF07859"/>
    </source>
</evidence>
<dbReference type="GO" id="GO:0009740">
    <property type="term" value="P:gibberellic acid mediated signaling pathway"/>
    <property type="evidence" value="ECO:0007669"/>
    <property type="project" value="UniProtKB-KW"/>
</dbReference>
<keyword evidence="5 9" id="KW-0675">Receptor</keyword>
<keyword evidence="4" id="KW-0939">Gibberellin signaling pathway</keyword>
<dbReference type="PANTHER" id="PTHR23024:SF98">
    <property type="entry name" value="GIBBERELLIN RECEPTOR GID1B"/>
    <property type="match status" value="1"/>
</dbReference>
<accession>A0A0V0IEZ3</accession>
<evidence type="ECO:0000256" key="4">
    <source>
        <dbReference type="ARBA" id="ARBA00022941"/>
    </source>
</evidence>
<keyword evidence="6" id="KW-0539">Nucleus</keyword>
<evidence type="ECO:0000256" key="3">
    <source>
        <dbReference type="ARBA" id="ARBA00022801"/>
    </source>
</evidence>
<evidence type="ECO:0000256" key="7">
    <source>
        <dbReference type="PROSITE-ProRule" id="PRU10038"/>
    </source>
</evidence>
<dbReference type="GO" id="GO:0010331">
    <property type="term" value="F:gibberellin binding"/>
    <property type="evidence" value="ECO:0007669"/>
    <property type="project" value="TreeGrafter"/>
</dbReference>
<dbReference type="PROSITE" id="PS01174">
    <property type="entry name" value="LIPASE_GDXG_SER"/>
    <property type="match status" value="1"/>
</dbReference>
<dbReference type="GO" id="GO:0005737">
    <property type="term" value="C:cytoplasm"/>
    <property type="evidence" value="ECO:0007669"/>
    <property type="project" value="TreeGrafter"/>
</dbReference>
<dbReference type="InterPro" id="IPR050466">
    <property type="entry name" value="Carboxylest/Gibb_receptor"/>
</dbReference>
<organism evidence="9">
    <name type="scientific">Solanum chacoense</name>
    <name type="common">Chaco potato</name>
    <dbReference type="NCBI Taxonomy" id="4108"/>
    <lineage>
        <taxon>Eukaryota</taxon>
        <taxon>Viridiplantae</taxon>
        <taxon>Streptophyta</taxon>
        <taxon>Embryophyta</taxon>
        <taxon>Tracheophyta</taxon>
        <taxon>Spermatophyta</taxon>
        <taxon>Magnoliopsida</taxon>
        <taxon>eudicotyledons</taxon>
        <taxon>Gunneridae</taxon>
        <taxon>Pentapetalae</taxon>
        <taxon>asterids</taxon>
        <taxon>lamiids</taxon>
        <taxon>Solanales</taxon>
        <taxon>Solanaceae</taxon>
        <taxon>Solanoideae</taxon>
        <taxon>Solaneae</taxon>
        <taxon>Solanum</taxon>
    </lineage>
</organism>
<dbReference type="InterPro" id="IPR029058">
    <property type="entry name" value="AB_hydrolase_fold"/>
</dbReference>
<dbReference type="GO" id="GO:0009939">
    <property type="term" value="P:positive regulation of gibberellic acid mediated signaling pathway"/>
    <property type="evidence" value="ECO:0007669"/>
    <property type="project" value="UniProtKB-ARBA"/>
</dbReference>
<evidence type="ECO:0000313" key="9">
    <source>
        <dbReference type="EMBL" id="JAP30486.1"/>
    </source>
</evidence>
<dbReference type="InterPro" id="IPR002168">
    <property type="entry name" value="Lipase_GDXG_HIS_AS"/>
</dbReference>
<dbReference type="GO" id="GO:0048530">
    <property type="term" value="P:fruit morphogenesis"/>
    <property type="evidence" value="ECO:0007669"/>
    <property type="project" value="UniProtKB-ARBA"/>
</dbReference>
<sequence>MVDTKEINTNESKRVVPLNTWILISNFKLAYNMLRRSDGTFNRDLAEFLERKVAANSIPVDGVYSFDVVDRSTSLLNRVYKPAPKNESDWGKIDLDKPLSTTEIVPVIIFFHGGSFTHSSANSAIYDTFCRRLVSICKAVVVSVNYRRSPENRYPCAYDDGWAALKWVKSRQWLQSGKDLKVHVYMAGDSSGGNIAHHVAVQAAESGVEVFGNILLHPMFGGQKRTESESRLDGKYFVTVQDRDWYWRAYLPEGEDRDHPACNIFGPRSRRTLEGLNFPKSLVVVAGLDLVQDWQLTYVEGLQKSGHEVNLLYLKQATIGFYFLPNNDHFRCLMEEITTFIHPNHS</sequence>
<protein>
    <submittedName>
        <fullName evidence="9">Putative gibberellin receptor GID1B-like</fullName>
    </submittedName>
</protein>
<evidence type="ECO:0000256" key="1">
    <source>
        <dbReference type="ARBA" id="ARBA00004123"/>
    </source>
</evidence>
<reference evidence="9" key="1">
    <citation type="submission" date="2015-12" db="EMBL/GenBank/DDBJ databases">
        <title>Gene expression during late stages of embryo sac development: a critical building block for successful pollen-pistil interactions.</title>
        <authorList>
            <person name="Liu Y."/>
            <person name="Joly V."/>
            <person name="Sabar M."/>
            <person name="Matton D.P."/>
        </authorList>
    </citation>
    <scope>NUCLEOTIDE SEQUENCE</scope>
</reference>
<dbReference type="EMBL" id="GEDG01008019">
    <property type="protein sequence ID" value="JAP30486.1"/>
    <property type="molecule type" value="Transcribed_RNA"/>
</dbReference>
<dbReference type="GO" id="GO:0005634">
    <property type="term" value="C:nucleus"/>
    <property type="evidence" value="ECO:0007669"/>
    <property type="project" value="UniProtKB-SubCell"/>
</dbReference>
<dbReference type="FunFam" id="3.40.50.1820:FF:000087">
    <property type="entry name" value="Gibberellin receptor GID1"/>
    <property type="match status" value="1"/>
</dbReference>
<feature type="domain" description="Alpha/beta hydrolase fold-3" evidence="8">
    <location>
        <begin position="108"/>
        <end position="322"/>
    </location>
</feature>
<dbReference type="GO" id="GO:0016787">
    <property type="term" value="F:hydrolase activity"/>
    <property type="evidence" value="ECO:0007669"/>
    <property type="project" value="UniProtKB-KW"/>
</dbReference>
<comment type="similarity">
    <text evidence="2">Belongs to the 'GDXG' lipolytic enzyme family.</text>
</comment>
<dbReference type="AlphaFoldDB" id="A0A0V0IEZ3"/>
<dbReference type="GO" id="GO:0010325">
    <property type="term" value="P:raffinose family oligosaccharide biosynthetic process"/>
    <property type="evidence" value="ECO:0007669"/>
    <property type="project" value="TreeGrafter"/>
</dbReference>